<proteinExistence type="predicted"/>
<dbReference type="GO" id="GO:0051287">
    <property type="term" value="F:NAD binding"/>
    <property type="evidence" value="ECO:0007669"/>
    <property type="project" value="InterPro"/>
</dbReference>
<evidence type="ECO:0000259" key="2">
    <source>
        <dbReference type="Pfam" id="PF16924"/>
    </source>
</evidence>
<dbReference type="InterPro" id="IPR036291">
    <property type="entry name" value="NAD(P)-bd_dom_sf"/>
</dbReference>
<keyword evidence="4" id="KW-1185">Reference proteome</keyword>
<name>A0A511X4B7_9BACI</name>
<dbReference type="SUPFAM" id="SSF51735">
    <property type="entry name" value="NAD(P)-binding Rossmann-fold domains"/>
    <property type="match status" value="1"/>
</dbReference>
<feature type="domain" description="Dipicolinate synthase subunit A N-terminal" evidence="2">
    <location>
        <begin position="5"/>
        <end position="117"/>
    </location>
</feature>
<gene>
    <name evidence="3" type="primary">dpaA</name>
    <name evidence="3" type="ORF">HAL01_22580</name>
</gene>
<dbReference type="Pfam" id="PF02826">
    <property type="entry name" value="2-Hacid_dh_C"/>
    <property type="match status" value="1"/>
</dbReference>
<protein>
    <submittedName>
        <fullName evidence="3">Dipicolinate synthase subunit A</fullName>
    </submittedName>
</protein>
<dbReference type="STRING" id="442899.SAMN05720591_13817"/>
<feature type="domain" description="D-isomer specific 2-hydroxyacid dehydrogenase NAD-binding" evidence="1">
    <location>
        <begin position="140"/>
        <end position="237"/>
    </location>
</feature>
<dbReference type="Gene3D" id="3.40.50.720">
    <property type="entry name" value="NAD(P)-binding Rossmann-like Domain"/>
    <property type="match status" value="1"/>
</dbReference>
<sequence length="290" mass="32259">MTQLKIAVLGGDQRYLTCIEQLKKYAKVYLVGYDVIYKEQNFLLQCVPFEELDALILPIAGLSQDYEVAASYSNERIYLDESYFLRLKKGAQIFTGVASKLLHDTTRQSNAKLIEIFKRDDVAIYNAVPTAEGTIMLAIKHMKQMLYQSRVVLLGFGRVGEIVANRFASLGAEVYVGVRKPEAIAKANSLGYKGFHLNDLTAYINTTDLFINTIPKVILTKDELGLMNRHQLIIDLASMPGGVDFEFAKKNGLHFIHALGIPGKVAPKTAGDIIAKAIIDEMSHIKIEEG</sequence>
<dbReference type="InterPro" id="IPR031629">
    <property type="entry name" value="DpaA_N"/>
</dbReference>
<comment type="caution">
    <text evidence="3">The sequence shown here is derived from an EMBL/GenBank/DDBJ whole genome shotgun (WGS) entry which is preliminary data.</text>
</comment>
<dbReference type="OrthoDB" id="8840764at2"/>
<dbReference type="RefSeq" id="WP_089803469.1">
    <property type="nucleotide sequence ID" value="NZ_BJYE01000041.1"/>
</dbReference>
<dbReference type="AlphaFoldDB" id="A0A511X4B7"/>
<dbReference type="EMBL" id="BJYE01000041">
    <property type="protein sequence ID" value="GEN57794.1"/>
    <property type="molecule type" value="Genomic_DNA"/>
</dbReference>
<dbReference type="Proteomes" id="UP000321400">
    <property type="component" value="Unassembled WGS sequence"/>
</dbReference>
<evidence type="ECO:0000259" key="1">
    <source>
        <dbReference type="Pfam" id="PF02826"/>
    </source>
</evidence>
<dbReference type="NCBIfam" id="NF006162">
    <property type="entry name" value="PRK08306.1"/>
    <property type="match status" value="1"/>
</dbReference>
<evidence type="ECO:0000313" key="3">
    <source>
        <dbReference type="EMBL" id="GEN57794.1"/>
    </source>
</evidence>
<organism evidence="3 4">
    <name type="scientific">Halolactibacillus alkaliphilus</name>
    <dbReference type="NCBI Taxonomy" id="442899"/>
    <lineage>
        <taxon>Bacteria</taxon>
        <taxon>Bacillati</taxon>
        <taxon>Bacillota</taxon>
        <taxon>Bacilli</taxon>
        <taxon>Bacillales</taxon>
        <taxon>Bacillaceae</taxon>
        <taxon>Halolactibacillus</taxon>
    </lineage>
</organism>
<evidence type="ECO:0000313" key="4">
    <source>
        <dbReference type="Proteomes" id="UP000321400"/>
    </source>
</evidence>
<accession>A0A511X4B7</accession>
<dbReference type="Pfam" id="PF16924">
    <property type="entry name" value="DpaA_N"/>
    <property type="match status" value="1"/>
</dbReference>
<reference evidence="3 4" key="1">
    <citation type="submission" date="2019-07" db="EMBL/GenBank/DDBJ databases">
        <title>Whole genome shotgun sequence of Halolactibacillus alkaliphilus NBRC 103919.</title>
        <authorList>
            <person name="Hosoyama A."/>
            <person name="Uohara A."/>
            <person name="Ohji S."/>
            <person name="Ichikawa N."/>
        </authorList>
    </citation>
    <scope>NUCLEOTIDE SEQUENCE [LARGE SCALE GENOMIC DNA]</scope>
    <source>
        <strain evidence="3 4">NBRC 103919</strain>
    </source>
</reference>
<dbReference type="InterPro" id="IPR006140">
    <property type="entry name" value="D-isomer_DH_NAD-bd"/>
</dbReference>